<feature type="compositionally biased region" description="Acidic residues" evidence="1">
    <location>
        <begin position="147"/>
        <end position="158"/>
    </location>
</feature>
<dbReference type="GeneID" id="9698555"/>
<gene>
    <name evidence="2" type="ORF">Eint_010180</name>
</gene>
<evidence type="ECO:0000313" key="2">
    <source>
        <dbReference type="EMBL" id="ADM10882.1"/>
    </source>
</evidence>
<feature type="compositionally biased region" description="Basic and acidic residues" evidence="1">
    <location>
        <begin position="60"/>
        <end position="86"/>
    </location>
</feature>
<dbReference type="KEGG" id="ein:Eint_010180"/>
<dbReference type="Proteomes" id="UP000002313">
    <property type="component" value="Chromosome I"/>
</dbReference>
<feature type="region of interest" description="Disordered" evidence="1">
    <location>
        <begin position="137"/>
        <end position="158"/>
    </location>
</feature>
<accession>E0S597</accession>
<organism evidence="2 3">
    <name type="scientific">Encephalitozoon intestinalis (strain ATCC 50506)</name>
    <name type="common">Microsporidian parasite</name>
    <name type="synonym">Septata intestinalis</name>
    <dbReference type="NCBI Taxonomy" id="876142"/>
    <lineage>
        <taxon>Eukaryota</taxon>
        <taxon>Fungi</taxon>
        <taxon>Fungi incertae sedis</taxon>
        <taxon>Microsporidia</taxon>
        <taxon>Unikaryonidae</taxon>
        <taxon>Encephalitozoon</taxon>
    </lineage>
</organism>
<keyword evidence="3" id="KW-1185">Reference proteome</keyword>
<evidence type="ECO:0000256" key="1">
    <source>
        <dbReference type="SAM" id="MobiDB-lite"/>
    </source>
</evidence>
<protein>
    <submittedName>
        <fullName evidence="2">Uncharacterized protein</fullName>
    </submittedName>
</protein>
<name>E0S597_ENCIT</name>
<proteinExistence type="predicted"/>
<dbReference type="EMBL" id="CP001942">
    <property type="protein sequence ID" value="ADM10882.1"/>
    <property type="molecule type" value="Genomic_DNA"/>
</dbReference>
<feature type="region of interest" description="Disordered" evidence="1">
    <location>
        <begin position="60"/>
        <end position="122"/>
    </location>
</feature>
<feature type="compositionally biased region" description="Basic and acidic residues" evidence="1">
    <location>
        <begin position="111"/>
        <end position="120"/>
    </location>
</feature>
<reference evidence="2 3" key="1">
    <citation type="journal article" date="2010" name="Nat. Commun.">
        <title>The complete sequence of the smallest known nuclear genome from the microsporidian Encephalitozoon intestinalis.</title>
        <authorList>
            <person name="Corradi N."/>
            <person name="Pombert J.-F."/>
            <person name="Farinelli L."/>
            <person name="Didier E.S."/>
            <person name="Keeling P.J."/>
        </authorList>
    </citation>
    <scope>NUCLEOTIDE SEQUENCE [LARGE SCALE GENOMIC DNA]</scope>
    <source>
        <strain evidence="2 3">ATCC 50506</strain>
    </source>
</reference>
<feature type="compositionally biased region" description="Acidic residues" evidence="1">
    <location>
        <begin position="96"/>
        <end position="110"/>
    </location>
</feature>
<dbReference type="OrthoDB" id="2195362at2759"/>
<sequence>MEVLREELEKISSKYDSQELYVEGFTPEQIYYQIEELCNTIIQRCEDSIARLDLKCEKPIPQNDREICHEESSGDEERKGFFKEDNIPPEPSGSNEDGDDENTTEDEGESMESKDFDAFADKISQMPASEAIKLLESRVKNNSEWYSSEEELSDEDGE</sequence>
<dbReference type="HOGENOM" id="CLU_1677870_0_0_1"/>
<reference evidence="2 3" key="2">
    <citation type="journal article" date="2012" name="Proc. Natl. Acad. Sci. U.S.A.">
        <title>Gain and loss of multiple functionally related, horizontally transferred genes in the reduced genomes of two microsporidian parasites.</title>
        <authorList>
            <person name="Pombert J.-F."/>
            <person name="Selman M."/>
            <person name="Burki F."/>
            <person name="Bardell F.T."/>
            <person name="Farinelli L."/>
            <person name="Solter L.F."/>
            <person name="Whitman D.W."/>
            <person name="Weiss L.M."/>
            <person name="Corradi N."/>
            <person name="Keeling P.J."/>
        </authorList>
    </citation>
    <scope>NUCLEOTIDE SEQUENCE [LARGE SCALE GENOMIC DNA]</scope>
    <source>
        <strain evidence="2 3">ATCC 50506</strain>
    </source>
</reference>
<dbReference type="VEuPathDB" id="MicrosporidiaDB:Eint_010180"/>
<evidence type="ECO:0000313" key="3">
    <source>
        <dbReference type="Proteomes" id="UP000002313"/>
    </source>
</evidence>
<dbReference type="RefSeq" id="XP_003072242.1">
    <property type="nucleotide sequence ID" value="XM_003072196.1"/>
</dbReference>
<dbReference type="AlphaFoldDB" id="E0S597"/>